<name>A0A419T2G1_9FIRM</name>
<dbReference type="Gene3D" id="1.20.58.1690">
    <property type="match status" value="1"/>
</dbReference>
<evidence type="ECO:0000313" key="2">
    <source>
        <dbReference type="EMBL" id="RKD31740.1"/>
    </source>
</evidence>
<organism evidence="2 3">
    <name type="scientific">Lacrimispora algidixylanolytica</name>
    <dbReference type="NCBI Taxonomy" id="94868"/>
    <lineage>
        <taxon>Bacteria</taxon>
        <taxon>Bacillati</taxon>
        <taxon>Bacillota</taxon>
        <taxon>Clostridia</taxon>
        <taxon>Lachnospirales</taxon>
        <taxon>Lachnospiraceae</taxon>
        <taxon>Lacrimispora</taxon>
    </lineage>
</organism>
<dbReference type="OrthoDB" id="517663at2"/>
<dbReference type="InterPro" id="IPR025582">
    <property type="entry name" value="YARHG_dom"/>
</dbReference>
<accession>A0A419T2G1</accession>
<gene>
    <name evidence="2" type="ORF">BET01_19660</name>
</gene>
<proteinExistence type="predicted"/>
<dbReference type="InterPro" id="IPR038434">
    <property type="entry name" value="YARHG_sf"/>
</dbReference>
<dbReference type="SMART" id="SM01324">
    <property type="entry name" value="YARHG"/>
    <property type="match status" value="1"/>
</dbReference>
<comment type="caution">
    <text evidence="2">The sequence shown here is derived from an EMBL/GenBank/DDBJ whole genome shotgun (WGS) entry which is preliminary data.</text>
</comment>
<feature type="domain" description="YARHG" evidence="1">
    <location>
        <begin position="238"/>
        <end position="325"/>
    </location>
</feature>
<evidence type="ECO:0000259" key="1">
    <source>
        <dbReference type="SMART" id="SM01324"/>
    </source>
</evidence>
<dbReference type="Pfam" id="PF13308">
    <property type="entry name" value="YARHG"/>
    <property type="match status" value="1"/>
</dbReference>
<reference evidence="2 3" key="1">
    <citation type="submission" date="2016-08" db="EMBL/GenBank/DDBJ databases">
        <title>A new outlook on sporulation: Clostridium algidixylanolyticum.</title>
        <authorList>
            <person name="Poppleton D.I."/>
            <person name="Gribaldo S."/>
        </authorList>
    </citation>
    <scope>NUCLEOTIDE SEQUENCE [LARGE SCALE GENOMIC DNA]</scope>
    <source>
        <strain evidence="2 3">SPL73</strain>
    </source>
</reference>
<dbReference type="EMBL" id="MCIA01000016">
    <property type="protein sequence ID" value="RKD31740.1"/>
    <property type="molecule type" value="Genomic_DNA"/>
</dbReference>
<keyword evidence="3" id="KW-1185">Reference proteome</keyword>
<dbReference type="RefSeq" id="WP_120196896.1">
    <property type="nucleotide sequence ID" value="NZ_MCIA01000016.1"/>
</dbReference>
<sequence>MKSKTKIIIVCSCLILFGCTKSISHKSVDIETTQTIKTEAEKEIEKENYESYSGLWTVNGLSHDAVISNGGAEFSFQVKDTNNLNGYFFTQQATSQRISEIDTITGKIINGELNFRFDDDVWGGSGLLHITFRSDAIRIEVQDYKMNDTNMSGYGISGSYQLKRSEKNEAKDSENKVLEGPTSEEELLDAVHEKYYSQGTDIEMVNAIEEGKQYREKCSFYPEVAEYLETVREVTDISSLVEPLYYTDMKIYQVQDFDQVPPLIIHLAKNEIYARHGYIFKNEDLDNYFKGQIWYEPSISPEEFKDSLFNKIEQSNLKLLSGLDAYK</sequence>
<dbReference type="AlphaFoldDB" id="A0A419T2G1"/>
<dbReference type="PROSITE" id="PS51257">
    <property type="entry name" value="PROKAR_LIPOPROTEIN"/>
    <property type="match status" value="1"/>
</dbReference>
<evidence type="ECO:0000313" key="3">
    <source>
        <dbReference type="Proteomes" id="UP000284277"/>
    </source>
</evidence>
<dbReference type="Proteomes" id="UP000284277">
    <property type="component" value="Unassembled WGS sequence"/>
</dbReference>
<protein>
    <recommendedName>
        <fullName evidence="1">YARHG domain-containing protein</fullName>
    </recommendedName>
</protein>